<dbReference type="Gene3D" id="3.40.1350.10">
    <property type="match status" value="1"/>
</dbReference>
<protein>
    <recommendedName>
        <fullName evidence="3">DUF91 domain-containing protein</fullName>
    </recommendedName>
</protein>
<evidence type="ECO:0000313" key="2">
    <source>
        <dbReference type="Proteomes" id="UP001235303"/>
    </source>
</evidence>
<dbReference type="RefSeq" id="WP_283755173.1">
    <property type="nucleotide sequence ID" value="NZ_JAQOSP010000116.1"/>
</dbReference>
<name>A0ABT7AWY7_9CYAN</name>
<dbReference type="Proteomes" id="UP001235303">
    <property type="component" value="Unassembled WGS sequence"/>
</dbReference>
<keyword evidence="2" id="KW-1185">Reference proteome</keyword>
<comment type="caution">
    <text evidence="1">The sequence shown here is derived from an EMBL/GenBank/DDBJ whole genome shotgun (WGS) entry which is preliminary data.</text>
</comment>
<accession>A0ABT7AWY7</accession>
<dbReference type="InterPro" id="IPR011856">
    <property type="entry name" value="tRNA_endonuc-like_dom_sf"/>
</dbReference>
<sequence length="362" mass="43099">MIKFHKGKFLFKSEALLEEFIWLHLPQLLDLNPVAKQYYINDKNRSDILAVDAQNRLAIIELKNSGGKASLNQLLRYKKALMRHPPDGEEFAPVDWKQEFSLISIAADFSTPAKEYAAHNMPNSLLLQYEIDRTKDNRYCLILRDLDGKVYRKQDIEVDEDSLFDSLPPFFQAYLLTQPEIKDRILEIIQKILDYDPRIQFEAEANRYYDTKDLKFGKFNKQGKMSHQKTCAHFSYYCGPKDQEKRLSLVVHLPTMWIIPKRANLRNRRFQRSRILGGISIQTDDFYRATKVTDYNTWMSNYLNTQLRYSFKKHETYYSFEDYYMNYRKQIKSRQKLRPITHDDFKSVDSVIEMALEDWSVR</sequence>
<organism evidence="1 2">
    <name type="scientific">Roseofilum acuticapitatum BLCC-M154</name>
    <dbReference type="NCBI Taxonomy" id="3022444"/>
    <lineage>
        <taxon>Bacteria</taxon>
        <taxon>Bacillati</taxon>
        <taxon>Cyanobacteriota</taxon>
        <taxon>Cyanophyceae</taxon>
        <taxon>Desertifilales</taxon>
        <taxon>Desertifilaceae</taxon>
        <taxon>Roseofilum</taxon>
        <taxon>Roseofilum acuticapitatum</taxon>
    </lineage>
</organism>
<reference evidence="1 2" key="1">
    <citation type="submission" date="2023-01" db="EMBL/GenBank/DDBJ databases">
        <title>Novel diversity within Roseofilum (Cyanobacteria; Desertifilaceae) from marine benthic mats with descriptions of four novel species.</title>
        <authorList>
            <person name="Wang Y."/>
            <person name="Berthold D.E."/>
            <person name="Hu J."/>
            <person name="Lefler F.W."/>
            <person name="Laughinghouse H.D. IV."/>
        </authorList>
    </citation>
    <scope>NUCLEOTIDE SEQUENCE [LARGE SCALE GENOMIC DNA]</scope>
    <source>
        <strain evidence="1 2">BLCC-M154</strain>
    </source>
</reference>
<dbReference type="EMBL" id="JAQOSP010000116">
    <property type="protein sequence ID" value="MDJ1171420.1"/>
    <property type="molecule type" value="Genomic_DNA"/>
</dbReference>
<proteinExistence type="predicted"/>
<gene>
    <name evidence="1" type="ORF">PMG71_18470</name>
</gene>
<evidence type="ECO:0008006" key="3">
    <source>
        <dbReference type="Google" id="ProtNLM"/>
    </source>
</evidence>
<evidence type="ECO:0000313" key="1">
    <source>
        <dbReference type="EMBL" id="MDJ1171420.1"/>
    </source>
</evidence>